<dbReference type="InterPro" id="IPR016181">
    <property type="entry name" value="Acyl_CoA_acyltransferase"/>
</dbReference>
<dbReference type="InterPro" id="IPR000182">
    <property type="entry name" value="GNAT_dom"/>
</dbReference>
<dbReference type="EMBL" id="KE145353">
    <property type="protein sequence ID" value="EPE35769.1"/>
    <property type="molecule type" value="Genomic_DNA"/>
</dbReference>
<dbReference type="Proteomes" id="UP000016922">
    <property type="component" value="Unassembled WGS sequence"/>
</dbReference>
<dbReference type="eggNOG" id="KOG3216">
    <property type="taxonomic scope" value="Eukaryota"/>
</dbReference>
<evidence type="ECO:0000256" key="1">
    <source>
        <dbReference type="ARBA" id="ARBA00008694"/>
    </source>
</evidence>
<keyword evidence="3 6" id="KW-0012">Acyltransferase</keyword>
<dbReference type="PANTHER" id="PTHR10545">
    <property type="entry name" value="DIAMINE N-ACETYLTRANSFERASE"/>
    <property type="match status" value="1"/>
</dbReference>
<name>S3DF94_GLAL2</name>
<sequence>MSTPPPIIRHAYLSDVPTILKFIHDLAAFEKEPASTVEATEKSLADTIAFDVEPGSEEGNRSGATEQKTENNTSTENTTAISPTRPARCLILLAPSSSSQSPSSLIPVGIALYFYNYSTWRAKPGIYLEDLYVSPDHRGKGYGTALLRTLAKEVVDMGGGRLDWSVLRWNEKAIRVYEGVGAGKMDEWVGMRVEGEGLVKLAGL</sequence>
<evidence type="ECO:0000256" key="2">
    <source>
        <dbReference type="ARBA" id="ARBA00022679"/>
    </source>
</evidence>
<keyword evidence="2 6" id="KW-0808">Transferase</keyword>
<dbReference type="PANTHER" id="PTHR10545:SF29">
    <property type="entry name" value="GH14572P-RELATED"/>
    <property type="match status" value="1"/>
</dbReference>
<dbReference type="InterPro" id="IPR051016">
    <property type="entry name" value="Diverse_Substrate_AcTransf"/>
</dbReference>
<dbReference type="HOGENOM" id="CLU_013985_41_2_1"/>
<dbReference type="CDD" id="cd04301">
    <property type="entry name" value="NAT_SF"/>
    <property type="match status" value="1"/>
</dbReference>
<evidence type="ECO:0000256" key="4">
    <source>
        <dbReference type="SAM" id="MobiDB-lite"/>
    </source>
</evidence>
<dbReference type="Pfam" id="PF00583">
    <property type="entry name" value="Acetyltransf_1"/>
    <property type="match status" value="1"/>
</dbReference>
<dbReference type="OMA" id="QSEWVRY"/>
<keyword evidence="7" id="KW-1185">Reference proteome</keyword>
<dbReference type="AlphaFoldDB" id="S3DF94"/>
<dbReference type="GO" id="GO:0008080">
    <property type="term" value="F:N-acetyltransferase activity"/>
    <property type="evidence" value="ECO:0007669"/>
    <property type="project" value="TreeGrafter"/>
</dbReference>
<reference evidence="6 7" key="1">
    <citation type="journal article" date="2013" name="BMC Genomics">
        <title>Genomics-driven discovery of the pneumocandin biosynthetic gene cluster in the fungus Glarea lozoyensis.</title>
        <authorList>
            <person name="Chen L."/>
            <person name="Yue Q."/>
            <person name="Zhang X."/>
            <person name="Xiang M."/>
            <person name="Wang C."/>
            <person name="Li S."/>
            <person name="Che Y."/>
            <person name="Ortiz-Lopez F.J."/>
            <person name="Bills G.F."/>
            <person name="Liu X."/>
            <person name="An Z."/>
        </authorList>
    </citation>
    <scope>NUCLEOTIDE SEQUENCE [LARGE SCALE GENOMIC DNA]</scope>
    <source>
        <strain evidence="7">ATCC 20868 / MF5171</strain>
    </source>
</reference>
<feature type="compositionally biased region" description="Low complexity" evidence="4">
    <location>
        <begin position="70"/>
        <end position="79"/>
    </location>
</feature>
<feature type="domain" description="N-acetyltransferase" evidence="5">
    <location>
        <begin position="107"/>
        <end position="204"/>
    </location>
</feature>
<accession>S3DF94</accession>
<protein>
    <submittedName>
        <fullName evidence="6">Acyl-CoA N-acyltransferases (Nat)</fullName>
    </submittedName>
</protein>
<organism evidence="6 7">
    <name type="scientific">Glarea lozoyensis (strain ATCC 20868 / MF5171)</name>
    <dbReference type="NCBI Taxonomy" id="1116229"/>
    <lineage>
        <taxon>Eukaryota</taxon>
        <taxon>Fungi</taxon>
        <taxon>Dikarya</taxon>
        <taxon>Ascomycota</taxon>
        <taxon>Pezizomycotina</taxon>
        <taxon>Leotiomycetes</taxon>
        <taxon>Helotiales</taxon>
        <taxon>Helotiaceae</taxon>
        <taxon>Glarea</taxon>
    </lineage>
</organism>
<evidence type="ECO:0000313" key="7">
    <source>
        <dbReference type="Proteomes" id="UP000016922"/>
    </source>
</evidence>
<dbReference type="KEGG" id="glz:GLAREA_05107"/>
<dbReference type="RefSeq" id="XP_008076587.1">
    <property type="nucleotide sequence ID" value="XM_008078396.1"/>
</dbReference>
<dbReference type="FunFam" id="3.40.630.30:FF:000064">
    <property type="entry name" value="GNAT family acetyltransferase"/>
    <property type="match status" value="1"/>
</dbReference>
<dbReference type="STRING" id="1116229.S3DF94"/>
<evidence type="ECO:0000259" key="5">
    <source>
        <dbReference type="PROSITE" id="PS51186"/>
    </source>
</evidence>
<dbReference type="GeneID" id="19464161"/>
<dbReference type="Gene3D" id="3.40.630.30">
    <property type="match status" value="1"/>
</dbReference>
<evidence type="ECO:0000256" key="3">
    <source>
        <dbReference type="ARBA" id="ARBA00023315"/>
    </source>
</evidence>
<feature type="region of interest" description="Disordered" evidence="4">
    <location>
        <begin position="51"/>
        <end position="80"/>
    </location>
</feature>
<comment type="similarity">
    <text evidence="1">Belongs to the acetyltransferase family.</text>
</comment>
<evidence type="ECO:0000313" key="6">
    <source>
        <dbReference type="EMBL" id="EPE35769.1"/>
    </source>
</evidence>
<gene>
    <name evidence="6" type="ORF">GLAREA_05107</name>
</gene>
<proteinExistence type="inferred from homology"/>
<dbReference type="SUPFAM" id="SSF55729">
    <property type="entry name" value="Acyl-CoA N-acyltransferases (Nat)"/>
    <property type="match status" value="1"/>
</dbReference>
<dbReference type="OrthoDB" id="7305308at2759"/>
<dbReference type="PROSITE" id="PS51186">
    <property type="entry name" value="GNAT"/>
    <property type="match status" value="1"/>
</dbReference>